<feature type="region of interest" description="Disordered" evidence="1">
    <location>
        <begin position="79"/>
        <end position="150"/>
    </location>
</feature>
<dbReference type="AlphaFoldDB" id="A0A1D2J8E2"/>
<reference evidence="2 3" key="1">
    <citation type="submission" date="2016-06" db="EMBL/GenBank/DDBJ databases">
        <authorList>
            <person name="Kjaerup R.B."/>
            <person name="Dalgaard T.S."/>
            <person name="Juul-Madsen H.R."/>
        </authorList>
    </citation>
    <scope>NUCLEOTIDE SEQUENCE [LARGE SCALE GENOMIC DNA]</scope>
    <source>
        <strain evidence="2 3">Pb300</strain>
    </source>
</reference>
<gene>
    <name evidence="2" type="ORF">ACO22_06104</name>
</gene>
<dbReference type="VEuPathDB" id="FungiDB:PABG_00274"/>
<feature type="compositionally biased region" description="Low complexity" evidence="1">
    <location>
        <begin position="79"/>
        <end position="91"/>
    </location>
</feature>
<sequence length="150" mass="16749">KNVHLPLTVTFLVGPDESFVDKNGLVSIPPAFSTLMRGMMLESSLNGTACRSKGLLCDLPNSHALGIIPSRLWLCRRTNNPPRSSRSNPTPMVGLQIPQPTMFTNGSMHGRSDRMRTMGISKALERRRKERRELQAKQQSNSPTHKRDAE</sequence>
<evidence type="ECO:0000256" key="1">
    <source>
        <dbReference type="SAM" id="MobiDB-lite"/>
    </source>
</evidence>
<dbReference type="VEuPathDB" id="FungiDB:PADG_11473"/>
<accession>A0A1D2J8E2</accession>
<evidence type="ECO:0000313" key="2">
    <source>
        <dbReference type="EMBL" id="ODH19779.1"/>
    </source>
</evidence>
<feature type="non-terminal residue" evidence="2">
    <location>
        <position position="1"/>
    </location>
</feature>
<organism evidence="2 3">
    <name type="scientific">Paracoccidioides brasiliensis</name>
    <dbReference type="NCBI Taxonomy" id="121759"/>
    <lineage>
        <taxon>Eukaryota</taxon>
        <taxon>Fungi</taxon>
        <taxon>Dikarya</taxon>
        <taxon>Ascomycota</taxon>
        <taxon>Pezizomycotina</taxon>
        <taxon>Eurotiomycetes</taxon>
        <taxon>Eurotiomycetidae</taxon>
        <taxon>Onygenales</taxon>
        <taxon>Ajellomycetaceae</taxon>
        <taxon>Paracoccidioides</taxon>
    </lineage>
</organism>
<comment type="caution">
    <text evidence="2">The sequence shown here is derived from an EMBL/GenBank/DDBJ whole genome shotgun (WGS) entry which is preliminary data.</text>
</comment>
<feature type="compositionally biased region" description="Polar residues" evidence="1">
    <location>
        <begin position="98"/>
        <end position="107"/>
    </location>
</feature>
<dbReference type="EMBL" id="LZYO01000308">
    <property type="protein sequence ID" value="ODH19779.1"/>
    <property type="molecule type" value="Genomic_DNA"/>
</dbReference>
<dbReference type="Proteomes" id="UP000242814">
    <property type="component" value="Unassembled WGS sequence"/>
</dbReference>
<name>A0A1D2J8E2_PARBR</name>
<protein>
    <submittedName>
        <fullName evidence="2">Uncharacterized protein</fullName>
    </submittedName>
</protein>
<proteinExistence type="predicted"/>
<evidence type="ECO:0000313" key="3">
    <source>
        <dbReference type="Proteomes" id="UP000242814"/>
    </source>
</evidence>